<name>V5SB88_9HYPH</name>
<dbReference type="AlphaFoldDB" id="V5SB88"/>
<evidence type="ECO:0000313" key="2">
    <source>
        <dbReference type="EMBL" id="AHB47229.1"/>
    </source>
</evidence>
<accession>V5SB88</accession>
<sequence length="387" mass="40628">MSALGSGATLAGPRRTGASATGHLVLVRISAAGGATRAEVAADLAPLFTHKLSPADWRRLAEREIGHLLANGLAVEEKRRLAATGDGARAAAHYLGQKTVDPKPWAELRDIGLIAKGLGLEKETSARVKPLARVEGLRTLIVQKAFGLSVKKNAAPTKLRAQLAVVALERAFGNRIKAGIGKGSALSAKAGRLLAGQLSQNPRAFATDAKLIAELAAERAGAKDSTLAALRVGVLRGLGARALDAGSDIIPTPDAPPQMPLRVPAPDAAPPTAANDSAPVAVDPPKALRPDLPQFAFAVKKAAASRAEGWSGSRKAYISHVWEAIRASEPAWALSEIEFKCMLAEAHRAGALVLANADLKDKRNADNIERSAVPYKNTVWHFVRVEE</sequence>
<dbReference type="EMBL" id="CP006912">
    <property type="protein sequence ID" value="AHB47229.1"/>
    <property type="molecule type" value="Genomic_DNA"/>
</dbReference>
<dbReference type="OrthoDB" id="7928626at2"/>
<evidence type="ECO:0000256" key="1">
    <source>
        <dbReference type="SAM" id="MobiDB-lite"/>
    </source>
</evidence>
<dbReference type="Proteomes" id="UP000018542">
    <property type="component" value="Chromosome"/>
</dbReference>
<dbReference type="PATRIC" id="fig|1029756.8.peg.123"/>
<dbReference type="HOGENOM" id="CLU_713240_0_0_5"/>
<reference evidence="2 3" key="1">
    <citation type="journal article" date="2014" name="Genome Announc.">
        <title>Complete Genome Sequence of Hyphomicrobium nitrativorans Strain NL23, a Denitrifying Bacterium Isolated from Biofilm of a Methanol-Fed Denitrification System Treating Seawater at the Montreal Biodome.</title>
        <authorList>
            <person name="Martineau C."/>
            <person name="Villeneuve C."/>
            <person name="Mauffrey F."/>
            <person name="Villemur R."/>
        </authorList>
    </citation>
    <scope>NUCLEOTIDE SEQUENCE [LARGE SCALE GENOMIC DNA]</scope>
    <source>
        <strain evidence="2">NL23</strain>
    </source>
</reference>
<organism evidence="2 3">
    <name type="scientific">Hyphomicrobium nitrativorans NL23</name>
    <dbReference type="NCBI Taxonomy" id="1029756"/>
    <lineage>
        <taxon>Bacteria</taxon>
        <taxon>Pseudomonadati</taxon>
        <taxon>Pseudomonadota</taxon>
        <taxon>Alphaproteobacteria</taxon>
        <taxon>Hyphomicrobiales</taxon>
        <taxon>Hyphomicrobiaceae</taxon>
        <taxon>Hyphomicrobium</taxon>
    </lineage>
</organism>
<keyword evidence="3" id="KW-1185">Reference proteome</keyword>
<dbReference type="KEGG" id="hni:W911_00575"/>
<gene>
    <name evidence="2" type="ORF">W911_00575</name>
</gene>
<evidence type="ECO:0000313" key="3">
    <source>
        <dbReference type="Proteomes" id="UP000018542"/>
    </source>
</evidence>
<dbReference type="RefSeq" id="WP_023785565.1">
    <property type="nucleotide sequence ID" value="NC_022997.1"/>
</dbReference>
<protein>
    <submittedName>
        <fullName evidence="2">Uncharacterized protein</fullName>
    </submittedName>
</protein>
<feature type="region of interest" description="Disordered" evidence="1">
    <location>
        <begin position="252"/>
        <end position="279"/>
    </location>
</feature>
<feature type="compositionally biased region" description="Low complexity" evidence="1">
    <location>
        <begin position="264"/>
        <end position="279"/>
    </location>
</feature>
<proteinExistence type="predicted"/>